<proteinExistence type="predicted"/>
<dbReference type="Proteomes" id="UP001216899">
    <property type="component" value="Chromosome"/>
</dbReference>
<dbReference type="EMBL" id="CP117466">
    <property type="protein sequence ID" value="WDA11641.1"/>
    <property type="molecule type" value="Genomic_DNA"/>
</dbReference>
<dbReference type="Pfam" id="PF12684">
    <property type="entry name" value="DUF3799"/>
    <property type="match status" value="1"/>
</dbReference>
<evidence type="ECO:0000313" key="3">
    <source>
        <dbReference type="EMBL" id="WDA11641.1"/>
    </source>
</evidence>
<accession>A0ABY7UNY0</accession>
<gene>
    <name evidence="3" type="ORF">PRL19_10045</name>
</gene>
<evidence type="ECO:0000313" key="4">
    <source>
        <dbReference type="Proteomes" id="UP001216899"/>
    </source>
</evidence>
<evidence type="ECO:0000259" key="2">
    <source>
        <dbReference type="Pfam" id="PF12684"/>
    </source>
</evidence>
<dbReference type="InterPro" id="IPR011604">
    <property type="entry name" value="PDDEXK-like_dom_sf"/>
</dbReference>
<keyword evidence="4" id="KW-1185">Reference proteome</keyword>
<protein>
    <submittedName>
        <fullName evidence="3">PD-(D/E)XK nuclease-like domain-containing protein</fullName>
    </submittedName>
</protein>
<evidence type="ECO:0000256" key="1">
    <source>
        <dbReference type="SAM" id="MobiDB-lite"/>
    </source>
</evidence>
<dbReference type="Gene3D" id="3.90.320.10">
    <property type="match status" value="1"/>
</dbReference>
<feature type="region of interest" description="Disordered" evidence="1">
    <location>
        <begin position="1"/>
        <end position="34"/>
    </location>
</feature>
<dbReference type="InterPro" id="IPR024432">
    <property type="entry name" value="Put_RecE_PDDEXK-like_dom"/>
</dbReference>
<name>A0ABY7UNY0_9RHOB</name>
<feature type="compositionally biased region" description="Low complexity" evidence="1">
    <location>
        <begin position="13"/>
        <end position="25"/>
    </location>
</feature>
<sequence length="347" mass="38293">MDGAWPFDDAPKRPGAGKPAATPAPERAEQPRLAAGVHQIDGEDYHRDPCPEASLSSTLAKTMLGQSPLHAWTASPRLNPDWEPVNKKTFDIGRAAHRAILGAGGDYVAIPRSMLASNGAASTKEAKAFIEDARAAGQTPLKEDEVAQIHAMRAKAQDKLTALQIDLDPARSEMVAIAEIDGVWCRAMIDNVPLDARLPIYDFKTCENASPEACQKAILNYGYDVQAEHYRQVWHAATGEDRVFRFVFQEKSAPHEVCVVELGADTLLIARKKIARAREMWGLCLRAGQWPGYPLGVHRVDLPSWAIERWLERESHEAQIKRDTGRDILAASYAAQSPENHEVNPWA</sequence>
<reference evidence="3 4" key="1">
    <citation type="submission" date="2023-02" db="EMBL/GenBank/DDBJ databases">
        <title>Whole genome sequenc of Paracoccus marcusii MBLB0836.</title>
        <authorList>
            <person name="Seo M.-J."/>
            <person name="Cho E.-S."/>
            <person name="Hwang C.Y."/>
        </authorList>
    </citation>
    <scope>NUCLEOTIDE SEQUENCE [LARGE SCALE GENOMIC DNA]</scope>
    <source>
        <strain evidence="3 4">MBLB0836</strain>
    </source>
</reference>
<organism evidence="3 4">
    <name type="scientific">Paracoccus marcusii</name>
    <dbReference type="NCBI Taxonomy" id="59779"/>
    <lineage>
        <taxon>Bacteria</taxon>
        <taxon>Pseudomonadati</taxon>
        <taxon>Pseudomonadota</taxon>
        <taxon>Alphaproteobacteria</taxon>
        <taxon>Rhodobacterales</taxon>
        <taxon>Paracoccaceae</taxon>
        <taxon>Paracoccus</taxon>
    </lineage>
</organism>
<dbReference type="RefSeq" id="WP_273742848.1">
    <property type="nucleotide sequence ID" value="NZ_CP117466.1"/>
</dbReference>
<feature type="domain" description="Putative exodeoxyribonuclease 8 PDDEXK-like" evidence="2">
    <location>
        <begin position="76"/>
        <end position="293"/>
    </location>
</feature>